<dbReference type="EMBL" id="BGZK01001549">
    <property type="protein sequence ID" value="GBP82140.1"/>
    <property type="molecule type" value="Genomic_DNA"/>
</dbReference>
<dbReference type="SUPFAM" id="SSF81324">
    <property type="entry name" value="Voltage-gated potassium channels"/>
    <property type="match status" value="1"/>
</dbReference>
<comment type="caution">
    <text evidence="2">The sequence shown here is derived from an EMBL/GenBank/DDBJ whole genome shotgun (WGS) entry which is preliminary data.</text>
</comment>
<organism evidence="2 3">
    <name type="scientific">Eumeta variegata</name>
    <name type="common">Bagworm moth</name>
    <name type="synonym">Eumeta japonica</name>
    <dbReference type="NCBI Taxonomy" id="151549"/>
    <lineage>
        <taxon>Eukaryota</taxon>
        <taxon>Metazoa</taxon>
        <taxon>Ecdysozoa</taxon>
        <taxon>Arthropoda</taxon>
        <taxon>Hexapoda</taxon>
        <taxon>Insecta</taxon>
        <taxon>Pterygota</taxon>
        <taxon>Neoptera</taxon>
        <taxon>Endopterygota</taxon>
        <taxon>Lepidoptera</taxon>
        <taxon>Glossata</taxon>
        <taxon>Ditrysia</taxon>
        <taxon>Tineoidea</taxon>
        <taxon>Psychidae</taxon>
        <taxon>Oiketicinae</taxon>
        <taxon>Eumeta</taxon>
    </lineage>
</organism>
<accession>A0A4C1Z3J4</accession>
<proteinExistence type="predicted"/>
<keyword evidence="1" id="KW-0812">Transmembrane</keyword>
<dbReference type="OrthoDB" id="8124016at2759"/>
<name>A0A4C1Z3J4_EUMVA</name>
<keyword evidence="3" id="KW-1185">Reference proteome</keyword>
<keyword evidence="1" id="KW-0472">Membrane</keyword>
<feature type="transmembrane region" description="Helical" evidence="1">
    <location>
        <begin position="124"/>
        <end position="144"/>
    </location>
</feature>
<sequence>MCEHGLLETHLAAANQTFNRIKLCVSKVLIDLGLEIDPNYSLSAEVHATLVNLDKAFGPVKLAVEIDPLSPKWRSTIEARLSKDQHARATDAPRWRWDAAGMTLYILYVLTTLGHGAAAPRSTGALLATFCYSVVALPVHYCLLWNASKRLVAYAGIVAKRLRDDSSAERLERNAVENSRRRKTCRRLRIRRQSQ</sequence>
<dbReference type="Proteomes" id="UP000299102">
    <property type="component" value="Unassembled WGS sequence"/>
</dbReference>
<evidence type="ECO:0000313" key="2">
    <source>
        <dbReference type="EMBL" id="GBP82140.1"/>
    </source>
</evidence>
<dbReference type="AlphaFoldDB" id="A0A4C1Z3J4"/>
<protein>
    <submittedName>
        <fullName evidence="2">Uncharacterized protein</fullName>
    </submittedName>
</protein>
<evidence type="ECO:0000256" key="1">
    <source>
        <dbReference type="SAM" id="Phobius"/>
    </source>
</evidence>
<evidence type="ECO:0000313" key="3">
    <source>
        <dbReference type="Proteomes" id="UP000299102"/>
    </source>
</evidence>
<keyword evidence="1" id="KW-1133">Transmembrane helix</keyword>
<reference evidence="2 3" key="1">
    <citation type="journal article" date="2019" name="Commun. Biol.">
        <title>The bagworm genome reveals a unique fibroin gene that provides high tensile strength.</title>
        <authorList>
            <person name="Kono N."/>
            <person name="Nakamura H."/>
            <person name="Ohtoshi R."/>
            <person name="Tomita M."/>
            <person name="Numata K."/>
            <person name="Arakawa K."/>
        </authorList>
    </citation>
    <scope>NUCLEOTIDE SEQUENCE [LARGE SCALE GENOMIC DNA]</scope>
</reference>
<dbReference type="Gene3D" id="1.10.287.70">
    <property type="match status" value="1"/>
</dbReference>
<gene>
    <name evidence="2" type="ORF">EVAR_62193_1</name>
</gene>
<feature type="transmembrane region" description="Helical" evidence="1">
    <location>
        <begin position="97"/>
        <end position="118"/>
    </location>
</feature>